<protein>
    <submittedName>
        <fullName evidence="1">Kinase</fullName>
    </submittedName>
</protein>
<sequence length="178" mass="19682">MDPVLVVLRGNSAAGKSTLAGALQTELGQGTANIGQDYFRRRILREHDVAGGANIGLIAAAARHCLRSGWNVVLEGIFPAAHYREMLRDLAAWHGGRSRFYYLAVELAESQRRHARREWSSQVPPEQLREWYLTDDVLDLAGERVLSAHRRTDELLADILADLGPVPPPTPEQVANAL</sequence>
<evidence type="ECO:0000313" key="2">
    <source>
        <dbReference type="Proteomes" id="UP000562984"/>
    </source>
</evidence>
<reference evidence="1 2" key="1">
    <citation type="submission" date="2020-05" db="EMBL/GenBank/DDBJ databases">
        <title>Nakamurella sp. DB0629 isolated from air conditioner.</title>
        <authorList>
            <person name="Kim D.H."/>
            <person name="Kim D.-U."/>
        </authorList>
    </citation>
    <scope>NUCLEOTIDE SEQUENCE [LARGE SCALE GENOMIC DNA]</scope>
    <source>
        <strain evidence="1 2">DB0629</strain>
    </source>
</reference>
<gene>
    <name evidence="1" type="ORF">HKD39_13985</name>
</gene>
<dbReference type="EMBL" id="JABEND010000008">
    <property type="protein sequence ID" value="NNG36803.1"/>
    <property type="molecule type" value="Genomic_DNA"/>
</dbReference>
<keyword evidence="1" id="KW-0808">Transferase</keyword>
<name>A0A849AAY2_9ACTN</name>
<dbReference type="Pfam" id="PF13671">
    <property type="entry name" value="AAA_33"/>
    <property type="match status" value="1"/>
</dbReference>
<proteinExistence type="predicted"/>
<dbReference type="GO" id="GO:0016301">
    <property type="term" value="F:kinase activity"/>
    <property type="evidence" value="ECO:0007669"/>
    <property type="project" value="UniProtKB-KW"/>
</dbReference>
<dbReference type="InterPro" id="IPR027417">
    <property type="entry name" value="P-loop_NTPase"/>
</dbReference>
<accession>A0A849AAY2</accession>
<comment type="caution">
    <text evidence="1">The sequence shown here is derived from an EMBL/GenBank/DDBJ whole genome shotgun (WGS) entry which is preliminary data.</text>
</comment>
<evidence type="ECO:0000313" key="1">
    <source>
        <dbReference type="EMBL" id="NNG36803.1"/>
    </source>
</evidence>
<dbReference type="AlphaFoldDB" id="A0A849AAY2"/>
<dbReference type="Proteomes" id="UP000562984">
    <property type="component" value="Unassembled WGS sequence"/>
</dbReference>
<keyword evidence="2" id="KW-1185">Reference proteome</keyword>
<keyword evidence="1" id="KW-0418">Kinase</keyword>
<dbReference type="SUPFAM" id="SSF52540">
    <property type="entry name" value="P-loop containing nucleoside triphosphate hydrolases"/>
    <property type="match status" value="1"/>
</dbReference>
<organism evidence="1 2">
    <name type="scientific">Nakamurella aerolata</name>
    <dbReference type="NCBI Taxonomy" id="1656892"/>
    <lineage>
        <taxon>Bacteria</taxon>
        <taxon>Bacillati</taxon>
        <taxon>Actinomycetota</taxon>
        <taxon>Actinomycetes</taxon>
        <taxon>Nakamurellales</taxon>
        <taxon>Nakamurellaceae</taxon>
        <taxon>Nakamurella</taxon>
    </lineage>
</organism>
<dbReference type="Gene3D" id="3.40.50.300">
    <property type="entry name" value="P-loop containing nucleotide triphosphate hydrolases"/>
    <property type="match status" value="1"/>
</dbReference>